<protein>
    <submittedName>
        <fullName evidence="1">Uncharacterized protein</fullName>
    </submittedName>
</protein>
<proteinExistence type="predicted"/>
<name>A0ABR8BRY5_APHFL</name>
<evidence type="ECO:0000313" key="2">
    <source>
        <dbReference type="Proteomes" id="UP000606721"/>
    </source>
</evidence>
<evidence type="ECO:0000313" key="1">
    <source>
        <dbReference type="EMBL" id="MBD2277366.1"/>
    </source>
</evidence>
<organism evidence="1 2">
    <name type="scientific">Aphanizomenon flos-aquae FACHB-1040</name>
    <dbReference type="NCBI Taxonomy" id="2692887"/>
    <lineage>
        <taxon>Bacteria</taxon>
        <taxon>Bacillati</taxon>
        <taxon>Cyanobacteriota</taxon>
        <taxon>Cyanophyceae</taxon>
        <taxon>Nostocales</taxon>
        <taxon>Aphanizomenonaceae</taxon>
        <taxon>Aphanizomenon</taxon>
    </lineage>
</organism>
<dbReference type="RefSeq" id="WP_190382226.1">
    <property type="nucleotide sequence ID" value="NZ_JACJQT010000005.1"/>
</dbReference>
<reference evidence="1 2" key="1">
    <citation type="journal article" date="2020" name="ISME J.">
        <title>Comparative genomics reveals insights into cyanobacterial evolution and habitat adaptation.</title>
        <authorList>
            <person name="Chen M.Y."/>
            <person name="Teng W.K."/>
            <person name="Zhao L."/>
            <person name="Hu C.X."/>
            <person name="Zhou Y.K."/>
            <person name="Han B.P."/>
            <person name="Song L.R."/>
            <person name="Shu W.S."/>
        </authorList>
    </citation>
    <scope>NUCLEOTIDE SEQUENCE [LARGE SCALE GENOMIC DNA]</scope>
    <source>
        <strain evidence="1 2">FACHB-1040</strain>
    </source>
</reference>
<dbReference type="EMBL" id="JACJQT010000005">
    <property type="protein sequence ID" value="MBD2277366.1"/>
    <property type="molecule type" value="Genomic_DNA"/>
</dbReference>
<sequence length="59" mass="6321">MWISLGGIGSSFLCSSLRCCDRLGFPQELGAIASLNNLVGAIARINHRILHPVNPDSDN</sequence>
<keyword evidence="2" id="KW-1185">Reference proteome</keyword>
<dbReference type="Proteomes" id="UP000606721">
    <property type="component" value="Unassembled WGS sequence"/>
</dbReference>
<accession>A0ABR8BRY5</accession>
<comment type="caution">
    <text evidence="1">The sequence shown here is derived from an EMBL/GenBank/DDBJ whole genome shotgun (WGS) entry which is preliminary data.</text>
</comment>
<gene>
    <name evidence="1" type="ORF">H6F99_03215</name>
</gene>